<dbReference type="Pfam" id="PF08843">
    <property type="entry name" value="AbiEii"/>
    <property type="match status" value="1"/>
</dbReference>
<evidence type="ECO:0000313" key="2">
    <source>
        <dbReference type="Proteomes" id="UP001560267"/>
    </source>
</evidence>
<organism evidence="1 2">
    <name type="scientific">Ferrimicrobium acidiphilum</name>
    <dbReference type="NCBI Taxonomy" id="121039"/>
    <lineage>
        <taxon>Bacteria</taxon>
        <taxon>Bacillati</taxon>
        <taxon>Actinomycetota</taxon>
        <taxon>Acidimicrobiia</taxon>
        <taxon>Acidimicrobiales</taxon>
        <taxon>Acidimicrobiaceae</taxon>
        <taxon>Ferrimicrobium</taxon>
    </lineage>
</organism>
<dbReference type="Proteomes" id="UP001560267">
    <property type="component" value="Unassembled WGS sequence"/>
</dbReference>
<reference evidence="1 2" key="1">
    <citation type="submission" date="2024-07" db="EMBL/GenBank/DDBJ databases">
        <title>Draft Genome Sequence of Ferrimicrobium acidiphilum Strain YE2023, Isolated from a Pulp of Bioleach Reactor.</title>
        <authorList>
            <person name="Elkina Y.A."/>
            <person name="Bulaeva A.G."/>
            <person name="Beletsky A.V."/>
            <person name="Mardanov A.V."/>
        </authorList>
    </citation>
    <scope>NUCLEOTIDE SEQUENCE [LARGE SCALE GENOMIC DNA]</scope>
    <source>
        <strain evidence="1 2">YE2023</strain>
    </source>
</reference>
<gene>
    <name evidence="1" type="ORF">AB6A68_09190</name>
</gene>
<proteinExistence type="predicted"/>
<keyword evidence="2" id="KW-1185">Reference proteome</keyword>
<evidence type="ECO:0000313" key="1">
    <source>
        <dbReference type="EMBL" id="MEX6430011.1"/>
    </source>
</evidence>
<comment type="caution">
    <text evidence="1">The sequence shown here is derived from an EMBL/GenBank/DDBJ whole genome shotgun (WGS) entry which is preliminary data.</text>
</comment>
<accession>A0ABV3Y373</accession>
<keyword evidence="1" id="KW-0808">Transferase</keyword>
<name>A0ABV3Y373_9ACTN</name>
<sequence>MPRFTPHLSILSPEQQALWPLLRPARDLGLVLYGGTAVALRCGNRESVDFDFFGPQPLDKDALRQAMPIVARGTVLQDDVNTLTVLTSRVKLLFFGVGVTSLAPPELTDDGVLLVASLVDLLAHKLKVILQRIEAKDYQDIDALLVHGVSLYASLTTGAQTLFGKSFQPAESLKALTYFGDGDLTSVDAATRSRLRASTDIFLLYGGDRPSIADTETPGQV</sequence>
<dbReference type="GO" id="GO:0016740">
    <property type="term" value="F:transferase activity"/>
    <property type="evidence" value="ECO:0007669"/>
    <property type="project" value="UniProtKB-KW"/>
</dbReference>
<dbReference type="EMBL" id="JBFSHR010000032">
    <property type="protein sequence ID" value="MEX6430011.1"/>
    <property type="molecule type" value="Genomic_DNA"/>
</dbReference>
<dbReference type="InterPro" id="IPR014942">
    <property type="entry name" value="AbiEii"/>
</dbReference>
<protein>
    <submittedName>
        <fullName evidence="1">Nucleotidyl transferase AbiEii/AbiGii toxin family protein</fullName>
    </submittedName>
</protein>